<dbReference type="KEGG" id="sphj:BSL82_16550"/>
<protein>
    <recommendedName>
        <fullName evidence="5">UPF0314 protein BSL82_16550</fullName>
    </recommendedName>
</protein>
<dbReference type="AlphaFoldDB" id="A0A1L3ZYK7"/>
<dbReference type="STRING" id="1921510.BSL82_16550"/>
<accession>A0A1L3ZYK7</accession>
<evidence type="ECO:0000313" key="7">
    <source>
        <dbReference type="Proteomes" id="UP000182063"/>
    </source>
</evidence>
<evidence type="ECO:0000256" key="1">
    <source>
        <dbReference type="ARBA" id="ARBA00022475"/>
    </source>
</evidence>
<evidence type="ECO:0000256" key="2">
    <source>
        <dbReference type="ARBA" id="ARBA00022692"/>
    </source>
</evidence>
<dbReference type="OrthoDB" id="9811954at2"/>
<sequence>MKRQHWARIAGIIALAAAILWLMGRAPICRCGDVKLWHGVVASAQNSQHIADWYSFSHIIHGFIFYGLLWLVAKKKPMGWRMTAAVAIEAAWEVAENSPAIINRYRAVTLAYDYYGDSILNSASDIGFMMLGFFIARRLPVTATIAIAIMMELFTLAMIRDNLTLNVLMLVWPVDAISIWQAG</sequence>
<keyword evidence="1 5" id="KW-1003">Cell membrane</keyword>
<evidence type="ECO:0000313" key="6">
    <source>
        <dbReference type="EMBL" id="API60700.1"/>
    </source>
</evidence>
<feature type="transmembrane region" description="Helical" evidence="5">
    <location>
        <begin position="139"/>
        <end position="159"/>
    </location>
</feature>
<dbReference type="Proteomes" id="UP000182063">
    <property type="component" value="Chromosome"/>
</dbReference>
<dbReference type="Pfam" id="PF10755">
    <property type="entry name" value="DUF2585"/>
    <property type="match status" value="1"/>
</dbReference>
<keyword evidence="4 5" id="KW-0472">Membrane</keyword>
<feature type="transmembrane region" description="Helical" evidence="5">
    <location>
        <begin position="55"/>
        <end position="73"/>
    </location>
</feature>
<evidence type="ECO:0000256" key="5">
    <source>
        <dbReference type="HAMAP-Rule" id="MF_01514"/>
    </source>
</evidence>
<evidence type="ECO:0000256" key="4">
    <source>
        <dbReference type="ARBA" id="ARBA00023136"/>
    </source>
</evidence>
<keyword evidence="7" id="KW-1185">Reference proteome</keyword>
<comment type="subcellular location">
    <subcellularLocation>
        <location evidence="5">Cell membrane</location>
        <topology evidence="5">Multi-pass membrane protein</topology>
    </subcellularLocation>
</comment>
<keyword evidence="3 5" id="KW-1133">Transmembrane helix</keyword>
<dbReference type="EMBL" id="CP018221">
    <property type="protein sequence ID" value="API60700.1"/>
    <property type="molecule type" value="Genomic_DNA"/>
</dbReference>
<dbReference type="NCBIfam" id="NF002099">
    <property type="entry name" value="PRK00944.1"/>
    <property type="match status" value="1"/>
</dbReference>
<comment type="similarity">
    <text evidence="5">Belongs to the UPF0314 family.</text>
</comment>
<proteinExistence type="inferred from homology"/>
<dbReference type="RefSeq" id="WP_072598358.1">
    <property type="nucleotide sequence ID" value="NZ_CP018221.1"/>
</dbReference>
<dbReference type="HAMAP" id="MF_01514">
    <property type="entry name" value="UPF0314"/>
    <property type="match status" value="1"/>
</dbReference>
<reference evidence="7" key="1">
    <citation type="submission" date="2016-11" db="EMBL/GenBank/DDBJ databases">
        <title>Complete Genome Sequence of alachlor-degrading Sphingomonas sp. strain JJ-A5.</title>
        <authorList>
            <person name="Lee H."/>
            <person name="Ka J.-O."/>
        </authorList>
    </citation>
    <scope>NUCLEOTIDE SEQUENCE [LARGE SCALE GENOMIC DNA]</scope>
    <source>
        <strain evidence="7">JJ-A5</strain>
    </source>
</reference>
<keyword evidence="2 5" id="KW-0812">Transmembrane</keyword>
<gene>
    <name evidence="6" type="ORF">BSL82_16550</name>
</gene>
<organism evidence="6 7">
    <name type="scientific">Tardibacter chloracetimidivorans</name>
    <dbReference type="NCBI Taxonomy" id="1921510"/>
    <lineage>
        <taxon>Bacteria</taxon>
        <taxon>Pseudomonadati</taxon>
        <taxon>Pseudomonadota</taxon>
        <taxon>Alphaproteobacteria</taxon>
        <taxon>Sphingomonadales</taxon>
        <taxon>Sphingomonadaceae</taxon>
        <taxon>Tardibacter</taxon>
    </lineage>
</organism>
<name>A0A1L3ZYK7_9SPHN</name>
<dbReference type="GO" id="GO:0005886">
    <property type="term" value="C:plasma membrane"/>
    <property type="evidence" value="ECO:0007669"/>
    <property type="project" value="UniProtKB-SubCell"/>
</dbReference>
<evidence type="ECO:0000256" key="3">
    <source>
        <dbReference type="ARBA" id="ARBA00022989"/>
    </source>
</evidence>
<dbReference type="InterPro" id="IPR019691">
    <property type="entry name" value="DUF2585"/>
</dbReference>